<proteinExistence type="predicted"/>
<keyword evidence="2" id="KW-1185">Reference proteome</keyword>
<comment type="caution">
    <text evidence="1">The sequence shown here is derived from an EMBL/GenBank/DDBJ whole genome shotgun (WGS) entry which is preliminary data.</text>
</comment>
<evidence type="ECO:0000313" key="1">
    <source>
        <dbReference type="EMBL" id="TGE29805.1"/>
    </source>
</evidence>
<protein>
    <submittedName>
        <fullName evidence="1">Uncharacterized protein</fullName>
    </submittedName>
</protein>
<dbReference type="RefSeq" id="WP_135394605.1">
    <property type="nucleotide sequence ID" value="NZ_SRMB01000001.1"/>
</dbReference>
<dbReference type="EMBL" id="SRMB01000001">
    <property type="protein sequence ID" value="TGE29805.1"/>
    <property type="molecule type" value="Genomic_DNA"/>
</dbReference>
<evidence type="ECO:0000313" key="2">
    <source>
        <dbReference type="Proteomes" id="UP000298471"/>
    </source>
</evidence>
<organism evidence="1 2">
    <name type="scientific">Hymenobacter metallicola</name>
    <dbReference type="NCBI Taxonomy" id="2563114"/>
    <lineage>
        <taxon>Bacteria</taxon>
        <taxon>Pseudomonadati</taxon>
        <taxon>Bacteroidota</taxon>
        <taxon>Cytophagia</taxon>
        <taxon>Cytophagales</taxon>
        <taxon>Hymenobacteraceae</taxon>
        <taxon>Hymenobacter</taxon>
    </lineage>
</organism>
<accession>A0A4Z0QJD6</accession>
<dbReference type="Proteomes" id="UP000298471">
    <property type="component" value="Unassembled WGS sequence"/>
</dbReference>
<gene>
    <name evidence="1" type="ORF">E5K02_10200</name>
</gene>
<sequence>MPLPLLALAGISAAPQLLKLGQGILQGQKAKKVKVEDTQPAASKENLALLRGSANAQMPGYGLMEGQLAQNQAAVAGQALRAGGSSSDIMASIGAADARRQQGLANLNVQNQQYQAQGRRALSAGLLQQAAYQKADQDTASRTRAALKQASATNVFGAVDGLANTGAYFGSTAGQNQVNGVGGFNLLGGSGAYDSNPNTRALMRGYA</sequence>
<name>A0A4Z0QJD6_9BACT</name>
<dbReference type="AlphaFoldDB" id="A0A4Z0QJD6"/>
<reference evidence="1 2" key="1">
    <citation type="submission" date="2019-04" db="EMBL/GenBank/DDBJ databases">
        <authorList>
            <person name="Feng G."/>
            <person name="Zhang J."/>
            <person name="Zhu H."/>
        </authorList>
    </citation>
    <scope>NUCLEOTIDE SEQUENCE [LARGE SCALE GENOMIC DNA]</scope>
    <source>
        <strain evidence="1 2">9PBR-1</strain>
    </source>
</reference>